<dbReference type="GO" id="GO:0046872">
    <property type="term" value="F:metal ion binding"/>
    <property type="evidence" value="ECO:0007669"/>
    <property type="project" value="UniProtKB-KW"/>
</dbReference>
<comment type="similarity">
    <text evidence="4 19">Belongs to the homoserine dehydrogenase family.</text>
</comment>
<evidence type="ECO:0000256" key="11">
    <source>
        <dbReference type="ARBA" id="ARBA00023002"/>
    </source>
</evidence>
<feature type="binding site" evidence="17">
    <location>
        <begin position="9"/>
        <end position="16"/>
    </location>
    <ligand>
        <name>NADP(+)</name>
        <dbReference type="ChEBI" id="CHEBI:58349"/>
    </ligand>
</feature>
<feature type="binding site" evidence="17">
    <location>
        <position position="105"/>
    </location>
    <ligand>
        <name>NADPH</name>
        <dbReference type="ChEBI" id="CHEBI:57783"/>
    </ligand>
</feature>
<dbReference type="InterPro" id="IPR016204">
    <property type="entry name" value="HDH"/>
</dbReference>
<dbReference type="Gene3D" id="3.30.70.260">
    <property type="match status" value="1"/>
</dbReference>
<dbReference type="InterPro" id="IPR005106">
    <property type="entry name" value="Asp/hSer_DH_NAD-bd"/>
</dbReference>
<dbReference type="PROSITE" id="PS51671">
    <property type="entry name" value="ACT"/>
    <property type="match status" value="1"/>
</dbReference>
<dbReference type="GO" id="GO:0009088">
    <property type="term" value="P:threonine biosynthetic process"/>
    <property type="evidence" value="ECO:0007669"/>
    <property type="project" value="UniProtKB-UniPathway"/>
</dbReference>
<organism evidence="21 22">
    <name type="scientific">Secundilactobacillus collinoides DSM 20515 = JCM 1123</name>
    <dbReference type="NCBI Taxonomy" id="1423733"/>
    <lineage>
        <taxon>Bacteria</taxon>
        <taxon>Bacillati</taxon>
        <taxon>Bacillota</taxon>
        <taxon>Bacilli</taxon>
        <taxon>Lactobacillales</taxon>
        <taxon>Lactobacillaceae</taxon>
        <taxon>Secundilactobacillus</taxon>
    </lineage>
</organism>
<dbReference type="PANTHER" id="PTHR43331">
    <property type="entry name" value="HOMOSERINE DEHYDROGENASE"/>
    <property type="match status" value="1"/>
</dbReference>
<keyword evidence="9" id="KW-0479">Metal-binding</keyword>
<dbReference type="SUPFAM" id="SSF55347">
    <property type="entry name" value="Glyceraldehyde-3-phosphate dehydrogenase-like, C-terminal domain"/>
    <property type="match status" value="1"/>
</dbReference>
<evidence type="ECO:0000313" key="22">
    <source>
        <dbReference type="Proteomes" id="UP000051845"/>
    </source>
</evidence>
<dbReference type="InterPro" id="IPR019811">
    <property type="entry name" value="HDH_CS"/>
</dbReference>
<proteinExistence type="inferred from homology"/>
<keyword evidence="12" id="KW-0520">NAD</keyword>
<evidence type="ECO:0000256" key="8">
    <source>
        <dbReference type="ARBA" id="ARBA00022697"/>
    </source>
</evidence>
<dbReference type="NCBIfam" id="NF004976">
    <property type="entry name" value="PRK06349.1"/>
    <property type="match status" value="1"/>
</dbReference>
<dbReference type="EC" id="1.1.1.3" evidence="5 18"/>
<sequence length="428" mass="46158">MNTIKIGLIGLGTVGTGVLQMVMNNQDKVSNITGQNLSVKTIVVHDVNKPRNVDTGDITVTDDLNAIIDDPEIKIVVEVMGGVHPAKEIISKLLNAKKHVVTANKDLIASAGEELAAIARENHCDLMYEASVAGGIPILRTIVNSFSADNIIEVKGIVNGTTNYILTQMQQHHWKYEDALKKAQELGFAESDPTNDVAGIDAAYKMIILSQFSFGTHITMDDMAVEGIQNIQLSDVKQAAAFGYTIKLLGIARRINDGVFAEVGPVLVPLDHPLATINNENNAVMVTGQAVGDTLFYGPGAGGLPTANSVLSDIVSVTKNIVLKTTGNSFNNFQAEVSSAAASEVVYPYYLALKMPDVPGEMLKVTKIMTDIKASFSQIIQTKNPDQTARVVIITHNMSKEQLAQLTERLRQTQTIELLAAYKVMDKG</sequence>
<evidence type="ECO:0000256" key="10">
    <source>
        <dbReference type="ARBA" id="ARBA00022857"/>
    </source>
</evidence>
<dbReference type="STRING" id="33960.TY91_12845"/>
<keyword evidence="10 17" id="KW-0521">NADP</keyword>
<dbReference type="GO" id="GO:0004412">
    <property type="term" value="F:homoserine dehydrogenase activity"/>
    <property type="evidence" value="ECO:0007669"/>
    <property type="project" value="UniProtKB-EC"/>
</dbReference>
<name>A0A0R2B982_SECCO</name>
<dbReference type="Proteomes" id="UP000051845">
    <property type="component" value="Unassembled WGS sequence"/>
</dbReference>
<dbReference type="RefSeq" id="WP_056996678.1">
    <property type="nucleotide sequence ID" value="NZ_AYYR01000043.1"/>
</dbReference>
<dbReference type="PROSITE" id="PS01042">
    <property type="entry name" value="HOMOSER_DHGENASE"/>
    <property type="match status" value="1"/>
</dbReference>
<evidence type="ECO:0000256" key="18">
    <source>
        <dbReference type="RuleBase" id="RU000579"/>
    </source>
</evidence>
<dbReference type="GO" id="GO:0009086">
    <property type="term" value="P:methionine biosynthetic process"/>
    <property type="evidence" value="ECO:0007669"/>
    <property type="project" value="UniProtKB-KW"/>
</dbReference>
<feature type="domain" description="ACT" evidence="20">
    <location>
        <begin position="350"/>
        <end position="428"/>
    </location>
</feature>
<evidence type="ECO:0000256" key="6">
    <source>
        <dbReference type="ARBA" id="ARBA00013376"/>
    </source>
</evidence>
<evidence type="ECO:0000259" key="20">
    <source>
        <dbReference type="PROSITE" id="PS51671"/>
    </source>
</evidence>
<comment type="caution">
    <text evidence="21">The sequence shown here is derived from an EMBL/GenBank/DDBJ whole genome shotgun (WGS) entry which is preliminary data.</text>
</comment>
<keyword evidence="8 18" id="KW-0791">Threonine biosynthesis</keyword>
<evidence type="ECO:0000313" key="21">
    <source>
        <dbReference type="EMBL" id="KRM75902.1"/>
    </source>
</evidence>
<accession>A0A0R2B982</accession>
<comment type="cofactor">
    <cofactor evidence="1">
        <name>a metal cation</name>
        <dbReference type="ChEBI" id="CHEBI:25213"/>
    </cofactor>
</comment>
<feature type="active site" description="Proton donor" evidence="16">
    <location>
        <position position="205"/>
    </location>
</feature>
<comment type="catalytic activity">
    <reaction evidence="15">
        <text>L-homoserine + NADP(+) = L-aspartate 4-semialdehyde + NADPH + H(+)</text>
        <dbReference type="Rhea" id="RHEA:15761"/>
        <dbReference type="ChEBI" id="CHEBI:15378"/>
        <dbReference type="ChEBI" id="CHEBI:57476"/>
        <dbReference type="ChEBI" id="CHEBI:57783"/>
        <dbReference type="ChEBI" id="CHEBI:58349"/>
        <dbReference type="ChEBI" id="CHEBI:537519"/>
        <dbReference type="EC" id="1.1.1.3"/>
    </reaction>
    <physiologicalReaction direction="right-to-left" evidence="15">
        <dbReference type="Rhea" id="RHEA:15763"/>
    </physiologicalReaction>
</comment>
<dbReference type="PANTHER" id="PTHR43331:SF1">
    <property type="entry name" value="HOMOSERINE DEHYDROGENASE"/>
    <property type="match status" value="1"/>
</dbReference>
<dbReference type="Pfam" id="PF03447">
    <property type="entry name" value="NAD_binding_3"/>
    <property type="match status" value="1"/>
</dbReference>
<evidence type="ECO:0000256" key="9">
    <source>
        <dbReference type="ARBA" id="ARBA00022723"/>
    </source>
</evidence>
<gene>
    <name evidence="21" type="ORF">FC82_GL002056</name>
</gene>
<evidence type="ECO:0000256" key="19">
    <source>
        <dbReference type="RuleBase" id="RU004171"/>
    </source>
</evidence>
<evidence type="ECO:0000256" key="5">
    <source>
        <dbReference type="ARBA" id="ARBA00013213"/>
    </source>
</evidence>
<dbReference type="Gene3D" id="3.40.50.720">
    <property type="entry name" value="NAD(P)-binding Rossmann-like Domain"/>
    <property type="match status" value="1"/>
</dbReference>
<dbReference type="InterPro" id="IPR045865">
    <property type="entry name" value="ACT-like_dom_sf"/>
</dbReference>
<dbReference type="Gene3D" id="3.30.360.10">
    <property type="entry name" value="Dihydrodipicolinate Reductase, domain 2"/>
    <property type="match status" value="1"/>
</dbReference>
<protein>
    <recommendedName>
        <fullName evidence="6 18">Homoserine dehydrogenase</fullName>
        <ecNumber evidence="5 18">1.1.1.3</ecNumber>
    </recommendedName>
</protein>
<comment type="pathway">
    <text evidence="3 18">Amino-acid biosynthesis; L-methionine biosynthesis via de novo pathway; L-homoserine from L-aspartate: step 3/3.</text>
</comment>
<dbReference type="SUPFAM" id="SSF55021">
    <property type="entry name" value="ACT-like"/>
    <property type="match status" value="1"/>
</dbReference>
<evidence type="ECO:0000256" key="16">
    <source>
        <dbReference type="PIRSR" id="PIRSR000098-1"/>
    </source>
</evidence>
<evidence type="ECO:0000256" key="15">
    <source>
        <dbReference type="ARBA" id="ARBA00048841"/>
    </source>
</evidence>
<dbReference type="InterPro" id="IPR001342">
    <property type="entry name" value="HDH_cat"/>
</dbReference>
<dbReference type="GO" id="GO:0050661">
    <property type="term" value="F:NADP binding"/>
    <property type="evidence" value="ECO:0007669"/>
    <property type="project" value="InterPro"/>
</dbReference>
<evidence type="ECO:0000256" key="3">
    <source>
        <dbReference type="ARBA" id="ARBA00005062"/>
    </source>
</evidence>
<dbReference type="AlphaFoldDB" id="A0A0R2B982"/>
<evidence type="ECO:0000256" key="14">
    <source>
        <dbReference type="ARBA" id="ARBA00023167"/>
    </source>
</evidence>
<reference evidence="21 22" key="1">
    <citation type="journal article" date="2015" name="Genome Announc.">
        <title>Expanding the biotechnology potential of lactobacilli through comparative genomics of 213 strains and associated genera.</title>
        <authorList>
            <person name="Sun Z."/>
            <person name="Harris H.M."/>
            <person name="McCann A."/>
            <person name="Guo C."/>
            <person name="Argimon S."/>
            <person name="Zhang W."/>
            <person name="Yang X."/>
            <person name="Jeffery I.B."/>
            <person name="Cooney J.C."/>
            <person name="Kagawa T.F."/>
            <person name="Liu W."/>
            <person name="Song Y."/>
            <person name="Salvetti E."/>
            <person name="Wrobel A."/>
            <person name="Rasinkangas P."/>
            <person name="Parkhill J."/>
            <person name="Rea M.C."/>
            <person name="O'Sullivan O."/>
            <person name="Ritari J."/>
            <person name="Douillard F.P."/>
            <person name="Paul Ross R."/>
            <person name="Yang R."/>
            <person name="Briner A.E."/>
            <person name="Felis G.E."/>
            <person name="de Vos W.M."/>
            <person name="Barrangou R."/>
            <person name="Klaenhammer T.R."/>
            <person name="Caufield P.W."/>
            <person name="Cui Y."/>
            <person name="Zhang H."/>
            <person name="O'Toole P.W."/>
        </authorList>
    </citation>
    <scope>NUCLEOTIDE SEQUENCE [LARGE SCALE GENOMIC DNA]</scope>
    <source>
        <strain evidence="21 22">DSM 20515</strain>
    </source>
</reference>
<evidence type="ECO:0000256" key="2">
    <source>
        <dbReference type="ARBA" id="ARBA00005056"/>
    </source>
</evidence>
<dbReference type="EMBL" id="AYYR01000043">
    <property type="protein sequence ID" value="KRM75902.1"/>
    <property type="molecule type" value="Genomic_DNA"/>
</dbReference>
<keyword evidence="13" id="KW-0915">Sodium</keyword>
<dbReference type="PATRIC" id="fig|1423733.4.peg.2160"/>
<dbReference type="UniPathway" id="UPA00051">
    <property type="reaction ID" value="UER00465"/>
</dbReference>
<dbReference type="PIRSF" id="PIRSF000098">
    <property type="entry name" value="Homoser_dehydrog"/>
    <property type="match status" value="1"/>
</dbReference>
<evidence type="ECO:0000256" key="12">
    <source>
        <dbReference type="ARBA" id="ARBA00023027"/>
    </source>
</evidence>
<dbReference type="InterPro" id="IPR036291">
    <property type="entry name" value="NAD(P)-bd_dom_sf"/>
</dbReference>
<dbReference type="UniPathway" id="UPA00050">
    <property type="reaction ID" value="UER00063"/>
</dbReference>
<evidence type="ECO:0000256" key="7">
    <source>
        <dbReference type="ARBA" id="ARBA00022605"/>
    </source>
</evidence>
<keyword evidence="14 18" id="KW-0486">Methionine biosynthesis</keyword>
<dbReference type="SUPFAM" id="SSF51735">
    <property type="entry name" value="NAD(P)-binding Rossmann-fold domains"/>
    <property type="match status" value="1"/>
</dbReference>
<keyword evidence="7 18" id="KW-0028">Amino-acid biosynthesis</keyword>
<keyword evidence="11 18" id="KW-0560">Oxidoreductase</keyword>
<evidence type="ECO:0000256" key="17">
    <source>
        <dbReference type="PIRSR" id="PIRSR000098-2"/>
    </source>
</evidence>
<dbReference type="FunFam" id="3.40.50.720:FF:000062">
    <property type="entry name" value="Homoserine dehydrogenase"/>
    <property type="match status" value="1"/>
</dbReference>
<feature type="binding site" evidence="17">
    <location>
        <position position="190"/>
    </location>
    <ligand>
        <name>L-homoserine</name>
        <dbReference type="ChEBI" id="CHEBI:57476"/>
    </ligand>
</feature>
<evidence type="ECO:0000256" key="4">
    <source>
        <dbReference type="ARBA" id="ARBA00006753"/>
    </source>
</evidence>
<dbReference type="Pfam" id="PF00742">
    <property type="entry name" value="Homoserine_dh"/>
    <property type="match status" value="1"/>
</dbReference>
<evidence type="ECO:0000256" key="1">
    <source>
        <dbReference type="ARBA" id="ARBA00001920"/>
    </source>
</evidence>
<dbReference type="InterPro" id="IPR002912">
    <property type="entry name" value="ACT_dom"/>
</dbReference>
<comment type="pathway">
    <text evidence="2 18">Amino-acid biosynthesis; L-threonine biosynthesis; L-threonine from L-aspartate: step 3/5.</text>
</comment>
<dbReference type="CDD" id="cd04881">
    <property type="entry name" value="ACT_HSDH-Hom"/>
    <property type="match status" value="1"/>
</dbReference>
<evidence type="ECO:0000256" key="13">
    <source>
        <dbReference type="ARBA" id="ARBA00023053"/>
    </source>
</evidence>
<dbReference type="FunFam" id="3.30.360.10:FF:000005">
    <property type="entry name" value="Homoserine dehydrogenase"/>
    <property type="match status" value="1"/>
</dbReference>